<reference evidence="2 3" key="1">
    <citation type="submission" date="2020-03" db="EMBL/GenBank/DDBJ databases">
        <title>Draft Genome Sequence of Cudoniella acicularis.</title>
        <authorList>
            <person name="Buettner E."/>
            <person name="Kellner H."/>
        </authorList>
    </citation>
    <scope>NUCLEOTIDE SEQUENCE [LARGE SCALE GENOMIC DNA]</scope>
    <source>
        <strain evidence="2 3">DSM 108380</strain>
    </source>
</reference>
<evidence type="ECO:0000313" key="2">
    <source>
        <dbReference type="EMBL" id="KAF4632173.1"/>
    </source>
</evidence>
<dbReference type="AlphaFoldDB" id="A0A8H4W2X4"/>
<keyword evidence="1" id="KW-0812">Transmembrane</keyword>
<gene>
    <name evidence="2" type="ORF">G7Y89_g5959</name>
</gene>
<evidence type="ECO:0000256" key="1">
    <source>
        <dbReference type="SAM" id="Phobius"/>
    </source>
</evidence>
<dbReference type="EMBL" id="JAAMPI010000371">
    <property type="protein sequence ID" value="KAF4632173.1"/>
    <property type="molecule type" value="Genomic_DNA"/>
</dbReference>
<keyword evidence="3" id="KW-1185">Reference proteome</keyword>
<dbReference type="Proteomes" id="UP000566819">
    <property type="component" value="Unassembled WGS sequence"/>
</dbReference>
<sequence length="185" mass="20534">MSDLAQTAKDVIGSGEVGVFEALIPLAIHGDWKKLGFTFDGVEAHIFGALLQFGPDITMFAFGRKDLGQDSIYGVGADIVEVTLYFAPHINQKNFSQPPLSSTEARIAKAVFESAPNVSEVVLEYTTGRYKFGRRGHFGHDQESRSERFNHRIGLEIYFCMCLYILAFSLYVVGPLQILFNAFAL</sequence>
<comment type="caution">
    <text evidence="2">The sequence shown here is derived from an EMBL/GenBank/DDBJ whole genome shotgun (WGS) entry which is preliminary data.</text>
</comment>
<accession>A0A8H4W2X4</accession>
<organism evidence="2 3">
    <name type="scientific">Cudoniella acicularis</name>
    <dbReference type="NCBI Taxonomy" id="354080"/>
    <lineage>
        <taxon>Eukaryota</taxon>
        <taxon>Fungi</taxon>
        <taxon>Dikarya</taxon>
        <taxon>Ascomycota</taxon>
        <taxon>Pezizomycotina</taxon>
        <taxon>Leotiomycetes</taxon>
        <taxon>Helotiales</taxon>
        <taxon>Tricladiaceae</taxon>
        <taxon>Cudoniella</taxon>
    </lineage>
</organism>
<feature type="transmembrane region" description="Helical" evidence="1">
    <location>
        <begin position="155"/>
        <end position="180"/>
    </location>
</feature>
<proteinExistence type="predicted"/>
<keyword evidence="1" id="KW-0472">Membrane</keyword>
<name>A0A8H4W2X4_9HELO</name>
<keyword evidence="1" id="KW-1133">Transmembrane helix</keyword>
<protein>
    <submittedName>
        <fullName evidence="2">Uncharacterized protein</fullName>
    </submittedName>
</protein>
<evidence type="ECO:0000313" key="3">
    <source>
        <dbReference type="Proteomes" id="UP000566819"/>
    </source>
</evidence>